<evidence type="ECO:0000313" key="3">
    <source>
        <dbReference type="EMBL" id="MFC4831285.1"/>
    </source>
</evidence>
<keyword evidence="4" id="KW-1185">Reference proteome</keyword>
<proteinExistence type="predicted"/>
<dbReference type="Proteomes" id="UP001595909">
    <property type="component" value="Unassembled WGS sequence"/>
</dbReference>
<evidence type="ECO:0000256" key="1">
    <source>
        <dbReference type="SAM" id="MobiDB-lite"/>
    </source>
</evidence>
<dbReference type="RefSeq" id="WP_274186895.1">
    <property type="nucleotide sequence ID" value="NZ_BAABHN010000003.1"/>
</dbReference>
<reference evidence="4" key="1">
    <citation type="journal article" date="2019" name="Int. J. Syst. Evol. Microbiol.">
        <title>The Global Catalogue of Microorganisms (GCM) 10K type strain sequencing project: providing services to taxonomists for standard genome sequencing and annotation.</title>
        <authorList>
            <consortium name="The Broad Institute Genomics Platform"/>
            <consortium name="The Broad Institute Genome Sequencing Center for Infectious Disease"/>
            <person name="Wu L."/>
            <person name="Ma J."/>
        </authorList>
    </citation>
    <scope>NUCLEOTIDE SEQUENCE [LARGE SCALE GENOMIC DNA]</scope>
    <source>
        <strain evidence="4">CCUG 50347</strain>
    </source>
</reference>
<dbReference type="SUPFAM" id="SSF54631">
    <property type="entry name" value="CBS-domain pair"/>
    <property type="match status" value="1"/>
</dbReference>
<feature type="domain" description="CBS" evidence="2">
    <location>
        <begin position="98"/>
        <end position="146"/>
    </location>
</feature>
<dbReference type="Gene3D" id="3.10.580.10">
    <property type="entry name" value="CBS-domain"/>
    <property type="match status" value="1"/>
</dbReference>
<sequence>MSTTPVTTPPRGLAAPPEALDDDPPARVLMSPIGPSEVSPTTRVVTALQIARERGSDHLVVRGDGEIRAVAEVDLQRHLLEAGVRPSRMLDPVSAVATRVHGVGPETRRSRAAELMLAQDRPVLVVVENGEPCGLLDARSVLRSLAGGRDHRPTP</sequence>
<feature type="region of interest" description="Disordered" evidence="1">
    <location>
        <begin position="1"/>
        <end position="40"/>
    </location>
</feature>
<dbReference type="EMBL" id="JBHSIM010000003">
    <property type="protein sequence ID" value="MFC4831285.1"/>
    <property type="molecule type" value="Genomic_DNA"/>
</dbReference>
<accession>A0ABV9RC12</accession>
<dbReference type="InterPro" id="IPR000644">
    <property type="entry name" value="CBS_dom"/>
</dbReference>
<comment type="caution">
    <text evidence="3">The sequence shown here is derived from an EMBL/GenBank/DDBJ whole genome shotgun (WGS) entry which is preliminary data.</text>
</comment>
<evidence type="ECO:0000259" key="2">
    <source>
        <dbReference type="Pfam" id="PF00571"/>
    </source>
</evidence>
<evidence type="ECO:0000313" key="4">
    <source>
        <dbReference type="Proteomes" id="UP001595909"/>
    </source>
</evidence>
<dbReference type="Pfam" id="PF00571">
    <property type="entry name" value="CBS"/>
    <property type="match status" value="1"/>
</dbReference>
<name>A0ABV9RC12_9PSEU</name>
<dbReference type="InterPro" id="IPR046342">
    <property type="entry name" value="CBS_dom_sf"/>
</dbReference>
<gene>
    <name evidence="3" type="ORF">ACFPEL_02575</name>
</gene>
<organism evidence="3 4">
    <name type="scientific">Actinomycetospora chibensis</name>
    <dbReference type="NCBI Taxonomy" id="663606"/>
    <lineage>
        <taxon>Bacteria</taxon>
        <taxon>Bacillati</taxon>
        <taxon>Actinomycetota</taxon>
        <taxon>Actinomycetes</taxon>
        <taxon>Pseudonocardiales</taxon>
        <taxon>Pseudonocardiaceae</taxon>
        <taxon>Actinomycetospora</taxon>
    </lineage>
</organism>
<protein>
    <submittedName>
        <fullName evidence="3">CBS domain-containing protein</fullName>
    </submittedName>
</protein>